<feature type="region of interest" description="Disordered" evidence="1">
    <location>
        <begin position="174"/>
        <end position="209"/>
    </location>
</feature>
<name>A0A150PUU1_SORCE</name>
<organism evidence="2 3">
    <name type="scientific">Sorangium cellulosum</name>
    <name type="common">Polyangium cellulosum</name>
    <dbReference type="NCBI Taxonomy" id="56"/>
    <lineage>
        <taxon>Bacteria</taxon>
        <taxon>Pseudomonadati</taxon>
        <taxon>Myxococcota</taxon>
        <taxon>Polyangia</taxon>
        <taxon>Polyangiales</taxon>
        <taxon>Polyangiaceae</taxon>
        <taxon>Sorangium</taxon>
    </lineage>
</organism>
<accession>A0A150PUU1</accession>
<comment type="caution">
    <text evidence="2">The sequence shown here is derived from an EMBL/GenBank/DDBJ whole genome shotgun (WGS) entry which is preliminary data.</text>
</comment>
<feature type="region of interest" description="Disordered" evidence="1">
    <location>
        <begin position="70"/>
        <end position="93"/>
    </location>
</feature>
<evidence type="ECO:0000313" key="3">
    <source>
        <dbReference type="Proteomes" id="UP000075420"/>
    </source>
</evidence>
<protein>
    <submittedName>
        <fullName evidence="2">Uncharacterized protein</fullName>
    </submittedName>
</protein>
<dbReference type="EMBL" id="JELY01000421">
    <property type="protein sequence ID" value="KYF59464.1"/>
    <property type="molecule type" value="Genomic_DNA"/>
</dbReference>
<sequence>MKWWSSFPPGGVQLREAVAGHGLFTTKDPETWTWYLENLGRHCAEAWRDDLLEEDRAWAERHREKFARWIDDSRPPGVGQGNAGAPPSRHGRFDRQPAPPWPMLLEAVQSAFFFMLEAFKKERPGTSDLAATDPTSRLHRTYFWRMLTSDDTAEELRAQALRAFRRGYRIGRRGKPKTLTRPIPPMLKPPSGWNHAPELPGPSAARDRALGALPPPASREELASREEELRALYATAWREDVPEEDRIWAAMYRDTCTMSINYRWQRALAQSAYEGFLQSSDGRFGGEPARPWMSLSHRTSEPWCSFVDRVVEAPEGESDPATAEAAVWEYWDTLYQEAPPWDSDPDQAHWLAALRAARRKAQADDGPPEMAR</sequence>
<evidence type="ECO:0000313" key="2">
    <source>
        <dbReference type="EMBL" id="KYF59464.1"/>
    </source>
</evidence>
<proteinExistence type="predicted"/>
<gene>
    <name evidence="2" type="ORF">BE08_41675</name>
</gene>
<evidence type="ECO:0000256" key="1">
    <source>
        <dbReference type="SAM" id="MobiDB-lite"/>
    </source>
</evidence>
<reference evidence="2 3" key="1">
    <citation type="submission" date="2014-02" db="EMBL/GenBank/DDBJ databases">
        <title>The small core and large imbalanced accessory genome model reveals a collaborative survival strategy of Sorangium cellulosum strains in nature.</title>
        <authorList>
            <person name="Han K."/>
            <person name="Peng R."/>
            <person name="Blom J."/>
            <person name="Li Y.-Z."/>
        </authorList>
    </citation>
    <scope>NUCLEOTIDE SEQUENCE [LARGE SCALE GENOMIC DNA]</scope>
    <source>
        <strain evidence="2 3">So0157-25</strain>
    </source>
</reference>
<dbReference type="Proteomes" id="UP000075420">
    <property type="component" value="Unassembled WGS sequence"/>
</dbReference>
<dbReference type="AlphaFoldDB" id="A0A150PUU1"/>